<dbReference type="InterPro" id="IPR016163">
    <property type="entry name" value="Ald_DH_C"/>
</dbReference>
<reference evidence="8 9" key="1">
    <citation type="submission" date="2024-01" db="EMBL/GenBank/DDBJ databases">
        <authorList>
            <person name="Allen C."/>
            <person name="Tagirdzhanova G."/>
        </authorList>
    </citation>
    <scope>NUCLEOTIDE SEQUENCE [LARGE SCALE GENOMIC DNA]</scope>
</reference>
<dbReference type="PANTHER" id="PTHR11699">
    <property type="entry name" value="ALDEHYDE DEHYDROGENASE-RELATED"/>
    <property type="match status" value="1"/>
</dbReference>
<dbReference type="SUPFAM" id="SSF53720">
    <property type="entry name" value="ALDH-like"/>
    <property type="match status" value="1"/>
</dbReference>
<dbReference type="InterPro" id="IPR015590">
    <property type="entry name" value="Aldehyde_DH_dom"/>
</dbReference>
<dbReference type="Pfam" id="PF00171">
    <property type="entry name" value="Aldedh"/>
    <property type="match status" value="1"/>
</dbReference>
<evidence type="ECO:0000313" key="9">
    <source>
        <dbReference type="Proteomes" id="UP001642482"/>
    </source>
</evidence>
<comment type="similarity">
    <text evidence="1 6">Belongs to the aldehyde dehydrogenase family.</text>
</comment>
<evidence type="ECO:0000256" key="5">
    <source>
        <dbReference type="PROSITE-ProRule" id="PRU10007"/>
    </source>
</evidence>
<name>A0ABP0AT72_9PEZI</name>
<feature type="domain" description="Aldehyde dehydrogenase" evidence="7">
    <location>
        <begin position="28"/>
        <end position="391"/>
    </location>
</feature>
<organism evidence="8 9">
    <name type="scientific">Sporothrix eucalyptigena</name>
    <dbReference type="NCBI Taxonomy" id="1812306"/>
    <lineage>
        <taxon>Eukaryota</taxon>
        <taxon>Fungi</taxon>
        <taxon>Dikarya</taxon>
        <taxon>Ascomycota</taxon>
        <taxon>Pezizomycotina</taxon>
        <taxon>Sordariomycetes</taxon>
        <taxon>Sordariomycetidae</taxon>
        <taxon>Ophiostomatales</taxon>
        <taxon>Ophiostomataceae</taxon>
        <taxon>Sporothrix</taxon>
    </lineage>
</organism>
<feature type="active site" evidence="5">
    <location>
        <position position="254"/>
    </location>
</feature>
<proteinExistence type="inferred from homology"/>
<dbReference type="PROSITE" id="PS00687">
    <property type="entry name" value="ALDEHYDE_DEHYDR_GLU"/>
    <property type="match status" value="1"/>
</dbReference>
<comment type="caution">
    <text evidence="8">The sequence shown here is derived from an EMBL/GenBank/DDBJ whole genome shotgun (WGS) entry which is preliminary data.</text>
</comment>
<evidence type="ECO:0000259" key="7">
    <source>
        <dbReference type="Pfam" id="PF00171"/>
    </source>
</evidence>
<dbReference type="Proteomes" id="UP001642482">
    <property type="component" value="Unassembled WGS sequence"/>
</dbReference>
<dbReference type="InterPro" id="IPR016162">
    <property type="entry name" value="Ald_DH_N"/>
</dbReference>
<keyword evidence="9" id="KW-1185">Reference proteome</keyword>
<evidence type="ECO:0000313" key="8">
    <source>
        <dbReference type="EMBL" id="CAK7210438.1"/>
    </source>
</evidence>
<evidence type="ECO:0000256" key="6">
    <source>
        <dbReference type="RuleBase" id="RU003345"/>
    </source>
</evidence>
<comment type="catalytic activity">
    <reaction evidence="4">
        <text>an aldehyde + NAD(+) + H2O = a carboxylate + NADH + 2 H(+)</text>
        <dbReference type="Rhea" id="RHEA:16185"/>
        <dbReference type="ChEBI" id="CHEBI:15377"/>
        <dbReference type="ChEBI" id="CHEBI:15378"/>
        <dbReference type="ChEBI" id="CHEBI:17478"/>
        <dbReference type="ChEBI" id="CHEBI:29067"/>
        <dbReference type="ChEBI" id="CHEBI:57540"/>
        <dbReference type="ChEBI" id="CHEBI:57945"/>
        <dbReference type="EC" id="1.2.1.3"/>
    </reaction>
</comment>
<dbReference type="EC" id="1.2.1.3" evidence="3"/>
<dbReference type="EMBL" id="CAWUHD010000005">
    <property type="protein sequence ID" value="CAK7210438.1"/>
    <property type="molecule type" value="Genomic_DNA"/>
</dbReference>
<gene>
    <name evidence="8" type="ORF">SEUCBS140593_000824</name>
</gene>
<evidence type="ECO:0000256" key="2">
    <source>
        <dbReference type="ARBA" id="ARBA00023002"/>
    </source>
</evidence>
<protein>
    <recommendedName>
        <fullName evidence="3">aldehyde dehydrogenase (NAD(+))</fullName>
        <ecNumber evidence="3">1.2.1.3</ecNumber>
    </recommendedName>
</protein>
<sequence length="400" mass="42757">MADNNTSERLDFGAFHNVIGGCVSETVKTIIHTNPSTLADNPPFPFSTSEDVNKAVDAAQSASVKWAQTPWSERKAALLAFSNTIEELSDDFAKLLVQEQGKPLWLARVEMIEAIKLLRGTAELVLPDTEIDLVEEPYRKVFARYVPLGVAVGIVPWNYPVYLALGKLGPAVLAGNAFILKPSPFTPFTGLKLAELAQRFFPPGVVQALSGDDSLGPLLTAHPSVDKVSFTGSTATGKKVMTACIQTLKRVTLELGGNDAAIICADVDPAVVGPKVALQALVNSGQICIAVKRVYVHESIYNAVLAAMIDFVKSLKIGDGMAEDIMLGPVTNELQYGKVKDLLGDIAAQAQAVAVGSPQDASTIGKGFFIHPTIVDNPPDNSRIVVEEPFGKFTLFLISN</sequence>
<accession>A0ABP0AT72</accession>
<dbReference type="InterPro" id="IPR029510">
    <property type="entry name" value="Ald_DH_CS_GLU"/>
</dbReference>
<dbReference type="Gene3D" id="3.40.605.10">
    <property type="entry name" value="Aldehyde Dehydrogenase, Chain A, domain 1"/>
    <property type="match status" value="1"/>
</dbReference>
<dbReference type="InterPro" id="IPR016161">
    <property type="entry name" value="Ald_DH/histidinol_DH"/>
</dbReference>
<dbReference type="InterPro" id="IPR016160">
    <property type="entry name" value="Ald_DH_CS_CYS"/>
</dbReference>
<keyword evidence="2 6" id="KW-0560">Oxidoreductase</keyword>
<evidence type="ECO:0000256" key="4">
    <source>
        <dbReference type="ARBA" id="ARBA00049194"/>
    </source>
</evidence>
<dbReference type="PROSITE" id="PS00070">
    <property type="entry name" value="ALDEHYDE_DEHYDR_CYS"/>
    <property type="match status" value="1"/>
</dbReference>
<evidence type="ECO:0000256" key="3">
    <source>
        <dbReference type="ARBA" id="ARBA00024226"/>
    </source>
</evidence>
<evidence type="ECO:0000256" key="1">
    <source>
        <dbReference type="ARBA" id="ARBA00009986"/>
    </source>
</evidence>
<dbReference type="Gene3D" id="3.40.309.10">
    <property type="entry name" value="Aldehyde Dehydrogenase, Chain A, domain 2"/>
    <property type="match status" value="1"/>
</dbReference>